<feature type="transmembrane region" description="Helical" evidence="8">
    <location>
        <begin position="6"/>
        <end position="27"/>
    </location>
</feature>
<feature type="non-terminal residue" evidence="9">
    <location>
        <position position="96"/>
    </location>
</feature>
<dbReference type="InterPro" id="IPR002549">
    <property type="entry name" value="AI-2E-like"/>
</dbReference>
<keyword evidence="3" id="KW-0813">Transport</keyword>
<evidence type="ECO:0000313" key="10">
    <source>
        <dbReference type="Proteomes" id="UP001204562"/>
    </source>
</evidence>
<evidence type="ECO:0000256" key="4">
    <source>
        <dbReference type="ARBA" id="ARBA00022475"/>
    </source>
</evidence>
<proteinExistence type="inferred from homology"/>
<keyword evidence="7 8" id="KW-0472">Membrane</keyword>
<accession>A0AAW5JSI2</accession>
<dbReference type="GO" id="GO:0055085">
    <property type="term" value="P:transmembrane transport"/>
    <property type="evidence" value="ECO:0007669"/>
    <property type="project" value="TreeGrafter"/>
</dbReference>
<evidence type="ECO:0000256" key="6">
    <source>
        <dbReference type="ARBA" id="ARBA00022989"/>
    </source>
</evidence>
<evidence type="ECO:0000256" key="7">
    <source>
        <dbReference type="ARBA" id="ARBA00023136"/>
    </source>
</evidence>
<sequence>MIFLSFSVAWIPYAGLTAVLTAAFAFVPYIGGFLSCAFGILFTLLAAPNKALLCLIVYQATQFVENQFIYPHVVGNSVGISPFWTLLAVLLGGKLF</sequence>
<dbReference type="PANTHER" id="PTHR21716">
    <property type="entry name" value="TRANSMEMBRANE PROTEIN"/>
    <property type="match status" value="1"/>
</dbReference>
<dbReference type="RefSeq" id="WP_256305049.1">
    <property type="nucleotide sequence ID" value="NZ_JANFYS010000378.1"/>
</dbReference>
<organism evidence="9 10">
    <name type="scientific">Intestinimonas massiliensis</name>
    <name type="common">ex Afouda et al. 2020</name>
    <dbReference type="NCBI Taxonomy" id="1673721"/>
    <lineage>
        <taxon>Bacteria</taxon>
        <taxon>Bacillati</taxon>
        <taxon>Bacillota</taxon>
        <taxon>Clostridia</taxon>
        <taxon>Eubacteriales</taxon>
        <taxon>Intestinimonas</taxon>
    </lineage>
</organism>
<dbReference type="EMBL" id="JANFYS010000378">
    <property type="protein sequence ID" value="MCQ4772092.1"/>
    <property type="molecule type" value="Genomic_DNA"/>
</dbReference>
<feature type="transmembrane region" description="Helical" evidence="8">
    <location>
        <begin position="34"/>
        <end position="58"/>
    </location>
</feature>
<dbReference type="Pfam" id="PF01594">
    <property type="entry name" value="AI-2E_transport"/>
    <property type="match status" value="1"/>
</dbReference>
<gene>
    <name evidence="9" type="ORF">NE579_17005</name>
</gene>
<dbReference type="GO" id="GO:0005886">
    <property type="term" value="C:plasma membrane"/>
    <property type="evidence" value="ECO:0007669"/>
    <property type="project" value="UniProtKB-SubCell"/>
</dbReference>
<evidence type="ECO:0000256" key="8">
    <source>
        <dbReference type="SAM" id="Phobius"/>
    </source>
</evidence>
<keyword evidence="5 8" id="KW-0812">Transmembrane</keyword>
<name>A0AAW5JSI2_9FIRM</name>
<evidence type="ECO:0000313" key="9">
    <source>
        <dbReference type="EMBL" id="MCQ4772092.1"/>
    </source>
</evidence>
<comment type="subcellular location">
    <subcellularLocation>
        <location evidence="1">Cell membrane</location>
        <topology evidence="1">Multi-pass membrane protein</topology>
    </subcellularLocation>
</comment>
<keyword evidence="6 8" id="KW-1133">Transmembrane helix</keyword>
<comment type="similarity">
    <text evidence="2">Belongs to the autoinducer-2 exporter (AI-2E) (TC 2.A.86) family.</text>
</comment>
<feature type="transmembrane region" description="Helical" evidence="8">
    <location>
        <begin position="70"/>
        <end position="91"/>
    </location>
</feature>
<comment type="caution">
    <text evidence="9">The sequence shown here is derived from an EMBL/GenBank/DDBJ whole genome shotgun (WGS) entry which is preliminary data.</text>
</comment>
<keyword evidence="4" id="KW-1003">Cell membrane</keyword>
<evidence type="ECO:0000256" key="1">
    <source>
        <dbReference type="ARBA" id="ARBA00004651"/>
    </source>
</evidence>
<evidence type="ECO:0000256" key="5">
    <source>
        <dbReference type="ARBA" id="ARBA00022692"/>
    </source>
</evidence>
<evidence type="ECO:0000256" key="3">
    <source>
        <dbReference type="ARBA" id="ARBA00022448"/>
    </source>
</evidence>
<dbReference type="AlphaFoldDB" id="A0AAW5JSI2"/>
<dbReference type="Proteomes" id="UP001204562">
    <property type="component" value="Unassembled WGS sequence"/>
</dbReference>
<reference evidence="9" key="1">
    <citation type="submission" date="2022-06" db="EMBL/GenBank/DDBJ databases">
        <title>Isolation of gut microbiota from human fecal samples.</title>
        <authorList>
            <person name="Pamer E.G."/>
            <person name="Barat B."/>
            <person name="Waligurski E."/>
            <person name="Medina S."/>
            <person name="Paddock L."/>
            <person name="Mostad J."/>
        </authorList>
    </citation>
    <scope>NUCLEOTIDE SEQUENCE</scope>
    <source>
        <strain evidence="9">DFI.9.91</strain>
    </source>
</reference>
<protein>
    <submittedName>
        <fullName evidence="9">AI-2E family transporter</fullName>
    </submittedName>
</protein>
<evidence type="ECO:0000256" key="2">
    <source>
        <dbReference type="ARBA" id="ARBA00009773"/>
    </source>
</evidence>
<dbReference type="PANTHER" id="PTHR21716:SF53">
    <property type="entry name" value="PERMEASE PERM-RELATED"/>
    <property type="match status" value="1"/>
</dbReference>